<dbReference type="InterPro" id="IPR049054">
    <property type="entry name" value="CN_hydtase_beta-like_N"/>
</dbReference>
<dbReference type="RefSeq" id="WP_120019284.1">
    <property type="nucleotide sequence ID" value="NZ_QZWZ01000090.1"/>
</dbReference>
<dbReference type="EMBL" id="QZWZ01000090">
    <property type="protein sequence ID" value="RJT23485.1"/>
    <property type="molecule type" value="Genomic_DNA"/>
</dbReference>
<dbReference type="Proteomes" id="UP000272706">
    <property type="component" value="Unassembled WGS sequence"/>
</dbReference>
<evidence type="ECO:0000259" key="1">
    <source>
        <dbReference type="Pfam" id="PF21006"/>
    </source>
</evidence>
<dbReference type="AlphaFoldDB" id="A0A3A5JRC3"/>
<dbReference type="InterPro" id="IPR042262">
    <property type="entry name" value="CN_hydtase_beta_C"/>
</dbReference>
<feature type="domain" description="Nitrile hydratase beta subunit-like N-terminal" evidence="1">
    <location>
        <begin position="14"/>
        <end position="110"/>
    </location>
</feature>
<reference evidence="2 3" key="1">
    <citation type="submission" date="2018-09" db="EMBL/GenBank/DDBJ databases">
        <title>Mesorhizobium carmichaelinearum sp. nov. isolated from Carmichaelinea spp. root nodules in New Zealand.</title>
        <authorList>
            <person name="De Meyer S.E."/>
        </authorList>
    </citation>
    <scope>NUCLEOTIDE SEQUENCE [LARGE SCALE GENOMIC DNA]</scope>
    <source>
        <strain evidence="2 3">ICMP19557</strain>
    </source>
</reference>
<keyword evidence="3" id="KW-1185">Reference proteome</keyword>
<accession>A0A3A5JRC3</accession>
<evidence type="ECO:0000313" key="2">
    <source>
        <dbReference type="EMBL" id="RJT23485.1"/>
    </source>
</evidence>
<dbReference type="Gene3D" id="1.10.472.20">
    <property type="entry name" value="Nitrile hydratase, beta subunit"/>
    <property type="match status" value="1"/>
</dbReference>
<dbReference type="InterPro" id="IPR008990">
    <property type="entry name" value="Elect_transpt_acc-like_dom_sf"/>
</dbReference>
<protein>
    <submittedName>
        <fullName evidence="2">Nitrile hydratase subunit beta</fullName>
    </submittedName>
</protein>
<comment type="caution">
    <text evidence="2">The sequence shown here is derived from an EMBL/GenBank/DDBJ whole genome shotgun (WGS) entry which is preliminary data.</text>
</comment>
<name>A0A3A5JRC3_9HYPH</name>
<dbReference type="OrthoDB" id="9811616at2"/>
<sequence length="123" mass="13785">MSRPEIARGAKRHRDGEPVFSEQWHAQVIALVELLIADGKIEADDWSQTLGAELDRRVTDTAMDTDAIYYSAFLSALEQILDRSQFALQAEVDRREQDWRNAYLTTPHGKPVALADTDGKVGS</sequence>
<proteinExistence type="predicted"/>
<organism evidence="2 3">
    <name type="scientific">Mesorhizobium waimense</name>
    <dbReference type="NCBI Taxonomy" id="1300307"/>
    <lineage>
        <taxon>Bacteria</taxon>
        <taxon>Pseudomonadati</taxon>
        <taxon>Pseudomonadota</taxon>
        <taxon>Alphaproteobacteria</taxon>
        <taxon>Hyphomicrobiales</taxon>
        <taxon>Phyllobacteriaceae</taxon>
        <taxon>Mesorhizobium</taxon>
    </lineage>
</organism>
<gene>
    <name evidence="2" type="ORF">D3227_38820</name>
</gene>
<dbReference type="SUPFAM" id="SSF50090">
    <property type="entry name" value="Electron transport accessory proteins"/>
    <property type="match status" value="1"/>
</dbReference>
<dbReference type="Pfam" id="PF21006">
    <property type="entry name" value="NHase_beta_N"/>
    <property type="match status" value="1"/>
</dbReference>
<evidence type="ECO:0000313" key="3">
    <source>
        <dbReference type="Proteomes" id="UP000272706"/>
    </source>
</evidence>